<protein>
    <submittedName>
        <fullName evidence="2">Uncharacterized protein</fullName>
    </submittedName>
</protein>
<dbReference type="EMBL" id="WIXE01004003">
    <property type="protein sequence ID" value="KAK5983425.1"/>
    <property type="molecule type" value="Genomic_DNA"/>
</dbReference>
<feature type="region of interest" description="Disordered" evidence="1">
    <location>
        <begin position="280"/>
        <end position="303"/>
    </location>
</feature>
<dbReference type="Proteomes" id="UP001331761">
    <property type="component" value="Unassembled WGS sequence"/>
</dbReference>
<comment type="caution">
    <text evidence="2">The sequence shown here is derived from an EMBL/GenBank/DDBJ whole genome shotgun (WGS) entry which is preliminary data.</text>
</comment>
<dbReference type="AlphaFoldDB" id="A0AAN8G4L8"/>
<organism evidence="2 3">
    <name type="scientific">Trichostrongylus colubriformis</name>
    <name type="common">Black scour worm</name>
    <dbReference type="NCBI Taxonomy" id="6319"/>
    <lineage>
        <taxon>Eukaryota</taxon>
        <taxon>Metazoa</taxon>
        <taxon>Ecdysozoa</taxon>
        <taxon>Nematoda</taxon>
        <taxon>Chromadorea</taxon>
        <taxon>Rhabditida</taxon>
        <taxon>Rhabditina</taxon>
        <taxon>Rhabditomorpha</taxon>
        <taxon>Strongyloidea</taxon>
        <taxon>Trichostrongylidae</taxon>
        <taxon>Trichostrongylus</taxon>
    </lineage>
</organism>
<accession>A0AAN8G4L8</accession>
<feature type="region of interest" description="Disordered" evidence="1">
    <location>
        <begin position="182"/>
        <end position="206"/>
    </location>
</feature>
<name>A0AAN8G4L8_TRICO</name>
<keyword evidence="3" id="KW-1185">Reference proteome</keyword>
<feature type="compositionally biased region" description="Low complexity" evidence="1">
    <location>
        <begin position="280"/>
        <end position="298"/>
    </location>
</feature>
<proteinExistence type="predicted"/>
<evidence type="ECO:0000313" key="2">
    <source>
        <dbReference type="EMBL" id="KAK5983425.1"/>
    </source>
</evidence>
<feature type="region of interest" description="Disordered" evidence="1">
    <location>
        <begin position="1"/>
        <end position="154"/>
    </location>
</feature>
<dbReference type="PRINTS" id="PR01217">
    <property type="entry name" value="PRICHEXTENSN"/>
</dbReference>
<evidence type="ECO:0000256" key="1">
    <source>
        <dbReference type="SAM" id="MobiDB-lite"/>
    </source>
</evidence>
<sequence>MAMSHNAAVPMKLSATPVKLKAVPQPVTIPSTTVNPPRMKTPPTVKTPPIMQSPPKLSPPPMTSPSPPLPSMPPSPPSPPIVSSTPPPKDPTPSPRQSPPPAAPTPTTPRLPTPVTPPADPQFNAHAMASTSRVSTPPREPSPPRVHMPVKSPTPPRICTPVFVEVLTEIEVVPEEHELIMEQDESEDMLSQPQTDSSSEEENGNGMDLDLGAFELVDSGVTAETLLSTEEPVIYHRDLPVHSVHHDTVQTEAALANLMSAPSSMLTGAIPPTMVEVQAAGAASSSSTPRSSVSGASARSHGRDNKVPLAHVYKVIRFYSFWKTCTSFHRIVTMIDRVTDDRNVNPDFKKRLFVQYLWRNAKPVEKARVQKEFDPRRQRLLRFVTDPAARKRFQKT</sequence>
<gene>
    <name evidence="2" type="ORF">GCK32_006998</name>
</gene>
<feature type="compositionally biased region" description="Pro residues" evidence="1">
    <location>
        <begin position="56"/>
        <end position="120"/>
    </location>
</feature>
<evidence type="ECO:0000313" key="3">
    <source>
        <dbReference type="Proteomes" id="UP001331761"/>
    </source>
</evidence>
<reference evidence="2 3" key="1">
    <citation type="submission" date="2019-10" db="EMBL/GenBank/DDBJ databases">
        <title>Assembly and Annotation for the nematode Trichostrongylus colubriformis.</title>
        <authorList>
            <person name="Martin J."/>
        </authorList>
    </citation>
    <scope>NUCLEOTIDE SEQUENCE [LARGE SCALE GENOMIC DNA]</scope>
    <source>
        <strain evidence="2">G859</strain>
        <tissue evidence="2">Whole worm</tissue>
    </source>
</reference>
<feature type="compositionally biased region" description="Pro residues" evidence="1">
    <location>
        <begin position="138"/>
        <end position="154"/>
    </location>
</feature>